<gene>
    <name evidence="8" type="ORF">BROFUL_01247</name>
</gene>
<protein>
    <recommendedName>
        <fullName evidence="4">Tryptophan 2-monooxygenase</fullName>
        <ecNumber evidence="3">1.13.12.3</ecNumber>
    </recommendedName>
</protein>
<comment type="catalytic activity">
    <reaction evidence="6">
        <text>L-tryptophan + O2 = indole-3-acetamide + CO2 + H2O</text>
        <dbReference type="Rhea" id="RHEA:16165"/>
        <dbReference type="ChEBI" id="CHEBI:15377"/>
        <dbReference type="ChEBI" id="CHEBI:15379"/>
        <dbReference type="ChEBI" id="CHEBI:16031"/>
        <dbReference type="ChEBI" id="CHEBI:16526"/>
        <dbReference type="ChEBI" id="CHEBI:57912"/>
        <dbReference type="EC" id="1.13.12.3"/>
    </reaction>
</comment>
<evidence type="ECO:0000256" key="4">
    <source>
        <dbReference type="ARBA" id="ARBA00017871"/>
    </source>
</evidence>
<dbReference type="EC" id="1.13.12.3" evidence="3"/>
<dbReference type="Gene3D" id="3.50.50.60">
    <property type="entry name" value="FAD/NAD(P)-binding domain"/>
    <property type="match status" value="2"/>
</dbReference>
<comment type="similarity">
    <text evidence="2">Belongs to the tryptophan 2-monooxygenase family.</text>
</comment>
<dbReference type="EMBL" id="LAQJ01000135">
    <property type="protein sequence ID" value="KKO20048.1"/>
    <property type="molecule type" value="Genomic_DNA"/>
</dbReference>
<evidence type="ECO:0000313" key="9">
    <source>
        <dbReference type="Proteomes" id="UP000034954"/>
    </source>
</evidence>
<comment type="caution">
    <text evidence="8">The sequence shown here is derived from an EMBL/GenBank/DDBJ whole genome shotgun (WGS) entry which is preliminary data.</text>
</comment>
<proteinExistence type="inferred from homology"/>
<sequence>MSEHFDCIVLGAGIAGVVAARELKNAGKKVLILEATKHAGGRMRSMEDFVLTNDGREVREGLPIEEGAHFIHVKDGNPYKKYGDEIRQQGFDRIELNKGTKVRVAYPGDPDRENWGFPPAARFAHVYDSDLGNLGGLFNFSFKEKNSLFDAIKKFDLSKQDQTAGELVKTLAYRGKAAPMSCYAISAHTPGILATGTEKFKLCPPKHAGDQWCDAVNDNISVAGLKVDKIPEQIFDEQAEYRICRNTGNDKVICRFDELPNAILQEFVKKEPGKIQGQILYEHEVIKVEKWDTGVRITAGNGEDFTADSLLCTFSVGILMHKGSKIFGQFFPKEKQDVFQIIKPGPIAKISIQFKDCVWDYNQRINNLDNGMALLVNPTGPEQKILGLADKGLPRTFFTAFPNLENGPYVITALLMGVDYLIMKDVDDKKAAEIMFRCIEKIYNPHPERNPWDWKQMLVWKSENEPNVHRTDWGKDPWTRCGNSYISYGRSIAEIIMARETLKNPLATLPVFWAGEATAPAYDSQYQPLSVHGAYISGIEVAKDVDQFLMNRASFGQYYKNKYK</sequence>
<dbReference type="PANTHER" id="PTHR10742:SF410">
    <property type="entry name" value="LYSINE-SPECIFIC HISTONE DEMETHYLASE 2"/>
    <property type="match status" value="1"/>
</dbReference>
<reference evidence="8 9" key="1">
    <citation type="journal article" date="2013" name="BMC Microbiol.">
        <title>Identification of the type II cytochrome c maturation pathway in anammox bacteria by comparative genomics.</title>
        <authorList>
            <person name="Ferousi C."/>
            <person name="Speth D.R."/>
            <person name="Reimann J."/>
            <person name="Op den Camp H.J."/>
            <person name="Allen J.W."/>
            <person name="Keltjens J.T."/>
            <person name="Jetten M.S."/>
        </authorList>
    </citation>
    <scope>NUCLEOTIDE SEQUENCE [LARGE SCALE GENOMIC DNA]</scope>
    <source>
        <strain evidence="8">RU1</strain>
    </source>
</reference>
<keyword evidence="9" id="KW-1185">Reference proteome</keyword>
<dbReference type="SUPFAM" id="SSF54373">
    <property type="entry name" value="FAD-linked reductases, C-terminal domain"/>
    <property type="match status" value="1"/>
</dbReference>
<dbReference type="PANTHER" id="PTHR10742">
    <property type="entry name" value="FLAVIN MONOAMINE OXIDASE"/>
    <property type="match status" value="1"/>
</dbReference>
<dbReference type="AlphaFoldDB" id="A0A0M2UVG3"/>
<dbReference type="Pfam" id="PF01593">
    <property type="entry name" value="Amino_oxidase"/>
    <property type="match status" value="1"/>
</dbReference>
<evidence type="ECO:0000313" key="8">
    <source>
        <dbReference type="EMBL" id="KKO20048.1"/>
    </source>
</evidence>
<dbReference type="GO" id="GO:0050361">
    <property type="term" value="F:tryptophan 2-monooxygenase activity"/>
    <property type="evidence" value="ECO:0007669"/>
    <property type="project" value="UniProtKB-EC"/>
</dbReference>
<comment type="pathway">
    <text evidence="1">Plant hormone metabolism; auxin biosynthesis.</text>
</comment>
<keyword evidence="5" id="KW-0073">Auxin biosynthesis</keyword>
<organism evidence="8 9">
    <name type="scientific">Candidatus Brocadia fulgida</name>
    <dbReference type="NCBI Taxonomy" id="380242"/>
    <lineage>
        <taxon>Bacteria</taxon>
        <taxon>Pseudomonadati</taxon>
        <taxon>Planctomycetota</taxon>
        <taxon>Candidatus Brocadiia</taxon>
        <taxon>Candidatus Brocadiales</taxon>
        <taxon>Candidatus Brocadiaceae</taxon>
        <taxon>Candidatus Brocadia</taxon>
    </lineage>
</organism>
<evidence type="ECO:0000256" key="1">
    <source>
        <dbReference type="ARBA" id="ARBA00004814"/>
    </source>
</evidence>
<accession>A0A0M2UVG3</accession>
<dbReference type="InterPro" id="IPR002937">
    <property type="entry name" value="Amino_oxidase"/>
</dbReference>
<evidence type="ECO:0000256" key="2">
    <source>
        <dbReference type="ARBA" id="ARBA00005833"/>
    </source>
</evidence>
<dbReference type="SUPFAM" id="SSF51905">
    <property type="entry name" value="FAD/NAD(P)-binding domain"/>
    <property type="match status" value="1"/>
</dbReference>
<feature type="domain" description="Amine oxidase" evidence="7">
    <location>
        <begin position="14"/>
        <end position="545"/>
    </location>
</feature>
<evidence type="ECO:0000256" key="5">
    <source>
        <dbReference type="ARBA" id="ARBA00023070"/>
    </source>
</evidence>
<dbReference type="Proteomes" id="UP000034954">
    <property type="component" value="Unassembled WGS sequence"/>
</dbReference>
<evidence type="ECO:0000256" key="3">
    <source>
        <dbReference type="ARBA" id="ARBA00012535"/>
    </source>
</evidence>
<evidence type="ECO:0000256" key="6">
    <source>
        <dbReference type="ARBA" id="ARBA00047321"/>
    </source>
</evidence>
<dbReference type="GO" id="GO:0009851">
    <property type="term" value="P:auxin biosynthetic process"/>
    <property type="evidence" value="ECO:0007669"/>
    <property type="project" value="UniProtKB-KW"/>
</dbReference>
<evidence type="ECO:0000259" key="7">
    <source>
        <dbReference type="Pfam" id="PF01593"/>
    </source>
</evidence>
<dbReference type="InterPro" id="IPR050281">
    <property type="entry name" value="Flavin_monoamine_oxidase"/>
</dbReference>
<dbReference type="InterPro" id="IPR036188">
    <property type="entry name" value="FAD/NAD-bd_sf"/>
</dbReference>
<name>A0A0M2UVG3_9BACT</name>